<accession>A0ABQ6J0H2</accession>
<dbReference type="Proteomes" id="UP001157046">
    <property type="component" value="Unassembled WGS sequence"/>
</dbReference>
<organism evidence="1 2">
    <name type="scientific">Shewanella glacialipiscicola</name>
    <dbReference type="NCBI Taxonomy" id="614069"/>
    <lineage>
        <taxon>Bacteria</taxon>
        <taxon>Pseudomonadati</taxon>
        <taxon>Pseudomonadota</taxon>
        <taxon>Gammaproteobacteria</taxon>
        <taxon>Alteromonadales</taxon>
        <taxon>Shewanellaceae</taxon>
        <taxon>Shewanella</taxon>
    </lineage>
</organism>
<sequence>MNISLYAFVIPSKHIFILNTFLNQATKSLQTINKPIPNNFIPKFVSHSFNLSDLCYNLSKQ</sequence>
<keyword evidence="2" id="KW-1185">Reference proteome</keyword>
<evidence type="ECO:0000313" key="2">
    <source>
        <dbReference type="Proteomes" id="UP001157046"/>
    </source>
</evidence>
<gene>
    <name evidence="1" type="ORF">GCM10025855_11410</name>
</gene>
<reference evidence="2" key="1">
    <citation type="journal article" date="2019" name="Int. J. Syst. Evol. Microbiol.">
        <title>The Global Catalogue of Microorganisms (GCM) 10K type strain sequencing project: providing services to taxonomists for standard genome sequencing and annotation.</title>
        <authorList>
            <consortium name="The Broad Institute Genomics Platform"/>
            <consortium name="The Broad Institute Genome Sequencing Center for Infectious Disease"/>
            <person name="Wu L."/>
            <person name="Ma J."/>
        </authorList>
    </citation>
    <scope>NUCLEOTIDE SEQUENCE [LARGE SCALE GENOMIC DNA]</scope>
    <source>
        <strain evidence="2">NBRC 102030</strain>
    </source>
</reference>
<evidence type="ECO:0000313" key="1">
    <source>
        <dbReference type="EMBL" id="GMA81608.1"/>
    </source>
</evidence>
<proteinExistence type="predicted"/>
<dbReference type="EMBL" id="BSUY01000001">
    <property type="protein sequence ID" value="GMA81608.1"/>
    <property type="molecule type" value="Genomic_DNA"/>
</dbReference>
<comment type="caution">
    <text evidence="1">The sequence shown here is derived from an EMBL/GenBank/DDBJ whole genome shotgun (WGS) entry which is preliminary data.</text>
</comment>
<protein>
    <submittedName>
        <fullName evidence="1">Uncharacterized protein</fullName>
    </submittedName>
</protein>
<name>A0ABQ6J0H2_9GAMM</name>